<comment type="caution">
    <text evidence="1">The sequence shown here is derived from an EMBL/GenBank/DDBJ whole genome shotgun (WGS) entry which is preliminary data.</text>
</comment>
<reference evidence="1 2" key="1">
    <citation type="journal article" date="2019" name="Commun. Biol.">
        <title>The bagworm genome reveals a unique fibroin gene that provides high tensile strength.</title>
        <authorList>
            <person name="Kono N."/>
            <person name="Nakamura H."/>
            <person name="Ohtoshi R."/>
            <person name="Tomita M."/>
            <person name="Numata K."/>
            <person name="Arakawa K."/>
        </authorList>
    </citation>
    <scope>NUCLEOTIDE SEQUENCE [LARGE SCALE GENOMIC DNA]</scope>
</reference>
<evidence type="ECO:0000313" key="1">
    <source>
        <dbReference type="EMBL" id="GBP80211.1"/>
    </source>
</evidence>
<keyword evidence="2" id="KW-1185">Reference proteome</keyword>
<evidence type="ECO:0000313" key="2">
    <source>
        <dbReference type="Proteomes" id="UP000299102"/>
    </source>
</evidence>
<name>A0A4C1YUP1_EUMVA</name>
<organism evidence="1 2">
    <name type="scientific">Eumeta variegata</name>
    <name type="common">Bagworm moth</name>
    <name type="synonym">Eumeta japonica</name>
    <dbReference type="NCBI Taxonomy" id="151549"/>
    <lineage>
        <taxon>Eukaryota</taxon>
        <taxon>Metazoa</taxon>
        <taxon>Ecdysozoa</taxon>
        <taxon>Arthropoda</taxon>
        <taxon>Hexapoda</taxon>
        <taxon>Insecta</taxon>
        <taxon>Pterygota</taxon>
        <taxon>Neoptera</taxon>
        <taxon>Endopterygota</taxon>
        <taxon>Lepidoptera</taxon>
        <taxon>Glossata</taxon>
        <taxon>Ditrysia</taxon>
        <taxon>Tineoidea</taxon>
        <taxon>Psychidae</taxon>
        <taxon>Oiketicinae</taxon>
        <taxon>Eumeta</taxon>
    </lineage>
</organism>
<gene>
    <name evidence="1" type="ORF">EVAR_100088_1</name>
</gene>
<proteinExistence type="predicted"/>
<dbReference type="Proteomes" id="UP000299102">
    <property type="component" value="Unassembled WGS sequence"/>
</dbReference>
<protein>
    <submittedName>
        <fullName evidence="1">Uncharacterized protein</fullName>
    </submittedName>
</protein>
<dbReference type="AlphaFoldDB" id="A0A4C1YUP1"/>
<dbReference type="EMBL" id="BGZK01001450">
    <property type="protein sequence ID" value="GBP80211.1"/>
    <property type="molecule type" value="Genomic_DNA"/>
</dbReference>
<sequence>MRSKRVFSPTRPAIAVAAYFSRCVRYLTANYCKRELEANRCKSNGRNLQKESVECQWAGRITRRTDNCRGRKVLEEDHAGGRIVGPSPLLTIWFATSLVEPTTVGED</sequence>
<accession>A0A4C1YUP1</accession>